<evidence type="ECO:0008006" key="4">
    <source>
        <dbReference type="Google" id="ProtNLM"/>
    </source>
</evidence>
<protein>
    <recommendedName>
        <fullName evidence="4">Transmembrane protein</fullName>
    </recommendedName>
</protein>
<evidence type="ECO:0000256" key="1">
    <source>
        <dbReference type="SAM" id="Phobius"/>
    </source>
</evidence>
<name>A0A0V1EY89_TRIPS</name>
<proteinExistence type="predicted"/>
<accession>A0A0V1EY89</accession>
<organism evidence="2 3">
    <name type="scientific">Trichinella pseudospiralis</name>
    <name type="common">Parasitic roundworm</name>
    <dbReference type="NCBI Taxonomy" id="6337"/>
    <lineage>
        <taxon>Eukaryota</taxon>
        <taxon>Metazoa</taxon>
        <taxon>Ecdysozoa</taxon>
        <taxon>Nematoda</taxon>
        <taxon>Enoplea</taxon>
        <taxon>Dorylaimia</taxon>
        <taxon>Trichinellida</taxon>
        <taxon>Trichinellidae</taxon>
        <taxon>Trichinella</taxon>
    </lineage>
</organism>
<dbReference type="Proteomes" id="UP000054632">
    <property type="component" value="Unassembled WGS sequence"/>
</dbReference>
<reference evidence="2 3" key="1">
    <citation type="submission" date="2015-01" db="EMBL/GenBank/DDBJ databases">
        <title>Evolution of Trichinella species and genotypes.</title>
        <authorList>
            <person name="Korhonen P.K."/>
            <person name="Edoardo P."/>
            <person name="Giuseppe L.R."/>
            <person name="Gasser R.B."/>
        </authorList>
    </citation>
    <scope>NUCLEOTIDE SEQUENCE [LARGE SCALE GENOMIC DNA]</scope>
    <source>
        <strain evidence="2">ISS13</strain>
    </source>
</reference>
<keyword evidence="1" id="KW-0812">Transmembrane</keyword>
<dbReference type="EMBL" id="JYDR01000003">
    <property type="protein sequence ID" value="KRY78619.1"/>
    <property type="molecule type" value="Genomic_DNA"/>
</dbReference>
<evidence type="ECO:0000313" key="2">
    <source>
        <dbReference type="EMBL" id="KRY78619.1"/>
    </source>
</evidence>
<keyword evidence="1" id="KW-0472">Membrane</keyword>
<comment type="caution">
    <text evidence="2">The sequence shown here is derived from an EMBL/GenBank/DDBJ whole genome shotgun (WGS) entry which is preliminary data.</text>
</comment>
<sequence>MSEANHSLLACLRTLLVKKLFSLFMILQYFIFIKRQIKEKRSSDRSLASYQFHKCNSNYSSPIKQKIQYQNTRINLFFVYNSIRLLFLKKISLYFQACSFIED</sequence>
<evidence type="ECO:0000313" key="3">
    <source>
        <dbReference type="Proteomes" id="UP000054632"/>
    </source>
</evidence>
<gene>
    <name evidence="2" type="ORF">T4A_11239</name>
</gene>
<feature type="transmembrane region" description="Helical" evidence="1">
    <location>
        <begin position="15"/>
        <end position="33"/>
    </location>
</feature>
<dbReference type="AlphaFoldDB" id="A0A0V1EY89"/>
<keyword evidence="1" id="KW-1133">Transmembrane helix</keyword>